<feature type="domain" description="KilA-N DNA-binding" evidence="1">
    <location>
        <begin position="25"/>
        <end position="108"/>
    </location>
</feature>
<dbReference type="RefSeq" id="WP_100424434.1">
    <property type="nucleotide sequence ID" value="NZ_PGEX01000001.1"/>
</dbReference>
<keyword evidence="3" id="KW-1185">Reference proteome</keyword>
<comment type="caution">
    <text evidence="2">The sequence shown here is derived from an EMBL/GenBank/DDBJ whole genome shotgun (WGS) entry which is preliminary data.</text>
</comment>
<dbReference type="Pfam" id="PF10543">
    <property type="entry name" value="ORF6N"/>
    <property type="match status" value="1"/>
</dbReference>
<dbReference type="AlphaFoldDB" id="A0A2M9A3Q7"/>
<dbReference type="InterPro" id="IPR018873">
    <property type="entry name" value="KilA-N_DNA-bd_domain"/>
</dbReference>
<sequence length="325" mass="37480">MAKKTEKTDNSAPNPLMESGIGKMIQVIRGKQVLLDRDLATLYGVETKYINRAVKRNPNRFPDEFYFELTKEESLRCQDGTIKTGRGQHSKYSSYAFTEQGVAMLSAVLHSEKAIRVSIDIMKAFVAMRHFILQNGGFINRLSNVEAKDLEQDCRLTGHDEHLLDHDRKFDELFEAMDRGELKTKGLFYNNQEFDAYVFVCDLIRQAKKRIVLVDRYVTEKTLAMMLKREKGVSVTIYTYDKSKVLEMDLATYNEQYPDCPMQVLPSYGMHDRFLFIDDTAYHFGASLKDLGKNTFFFTQEDFTLDEVLKESQKIQAEKGAGQKI</sequence>
<reference evidence="2 3" key="1">
    <citation type="submission" date="2017-11" db="EMBL/GenBank/DDBJ databases">
        <title>Animal gut microbial communities from fecal samples from Wisconsin, USA.</title>
        <authorList>
            <person name="Neumann A."/>
        </authorList>
    </citation>
    <scope>NUCLEOTIDE SEQUENCE [LARGE SCALE GENOMIC DNA]</scope>
    <source>
        <strain evidence="2 3">UWS3</strain>
    </source>
</reference>
<evidence type="ECO:0000313" key="3">
    <source>
        <dbReference type="Proteomes" id="UP000231134"/>
    </source>
</evidence>
<evidence type="ECO:0000259" key="1">
    <source>
        <dbReference type="Pfam" id="PF10543"/>
    </source>
</evidence>
<dbReference type="Proteomes" id="UP000231134">
    <property type="component" value="Unassembled WGS sequence"/>
</dbReference>
<proteinExistence type="predicted"/>
<name>A0A2M9A3Q7_9BACT</name>
<evidence type="ECO:0000313" key="2">
    <source>
        <dbReference type="EMBL" id="PJJ40334.1"/>
    </source>
</evidence>
<dbReference type="SUPFAM" id="SSF56024">
    <property type="entry name" value="Phospholipase D/nuclease"/>
    <property type="match status" value="1"/>
</dbReference>
<dbReference type="EMBL" id="PGEX01000001">
    <property type="protein sequence ID" value="PJJ40334.1"/>
    <property type="molecule type" value="Genomic_DNA"/>
</dbReference>
<protein>
    <submittedName>
        <fullName evidence="2">ORF6N domain-containing protein</fullName>
    </submittedName>
</protein>
<organism evidence="2 3">
    <name type="scientific">Hallerella succinigenes</name>
    <dbReference type="NCBI Taxonomy" id="1896222"/>
    <lineage>
        <taxon>Bacteria</taxon>
        <taxon>Pseudomonadati</taxon>
        <taxon>Fibrobacterota</taxon>
        <taxon>Fibrobacteria</taxon>
        <taxon>Fibrobacterales</taxon>
        <taxon>Fibrobacteraceae</taxon>
        <taxon>Hallerella</taxon>
    </lineage>
</organism>
<accession>A0A2M9A3Q7</accession>
<gene>
    <name evidence="2" type="ORF">BGX16_0253</name>
</gene>
<dbReference type="OrthoDB" id="9816206at2"/>